<sequence length="167" mass="16871">MAVASLTPAAVCTGCYLTHRRRTEALTGAAMALMLLAMVDTMLLGGRLLAPPAWGALLVAGAVVVQVDRWRRGSGADPVLHLAAMGALLLLPALGGSAGHHHVAGDGMTGAMASGPAGWVLLAVLAVVVAHTGHAWLRVLRTRDTTTRVEVGTAAASVVAMAAMALA</sequence>
<dbReference type="EMBL" id="FMUH01000005">
    <property type="protein sequence ID" value="SCX54503.1"/>
    <property type="molecule type" value="Genomic_DNA"/>
</dbReference>
<gene>
    <name evidence="2" type="ORF">SAMN03159343_3089</name>
</gene>
<feature type="transmembrane region" description="Helical" evidence="1">
    <location>
        <begin position="79"/>
        <end position="98"/>
    </location>
</feature>
<protein>
    <submittedName>
        <fullName evidence="2">Uncharacterized protein</fullName>
    </submittedName>
</protein>
<reference evidence="3" key="1">
    <citation type="submission" date="2016-10" db="EMBL/GenBank/DDBJ databases">
        <authorList>
            <person name="Varghese N."/>
            <person name="Submissions S."/>
        </authorList>
    </citation>
    <scope>NUCLEOTIDE SEQUENCE [LARGE SCALE GENOMIC DNA]</scope>
    <source>
        <strain evidence="3">DSM 45722</strain>
    </source>
</reference>
<keyword evidence="1" id="KW-0812">Transmembrane</keyword>
<dbReference type="Proteomes" id="UP000198981">
    <property type="component" value="Unassembled WGS sequence"/>
</dbReference>
<dbReference type="AlphaFoldDB" id="A0A1G4YM09"/>
<feature type="transmembrane region" description="Helical" evidence="1">
    <location>
        <begin position="49"/>
        <end position="67"/>
    </location>
</feature>
<accession>A0A1G4YM09</accession>
<dbReference type="STRING" id="1960309.SAMN03159343_3089"/>
<name>A0A1G4YM09_9ACTN</name>
<feature type="transmembrane region" description="Helical" evidence="1">
    <location>
        <begin position="118"/>
        <end position="137"/>
    </location>
</feature>
<evidence type="ECO:0000256" key="1">
    <source>
        <dbReference type="SAM" id="Phobius"/>
    </source>
</evidence>
<proteinExistence type="predicted"/>
<keyword evidence="1" id="KW-1133">Transmembrane helix</keyword>
<feature type="transmembrane region" description="Helical" evidence="1">
    <location>
        <begin position="149"/>
        <end position="166"/>
    </location>
</feature>
<organism evidence="2 3">
    <name type="scientific">Klenkia marina</name>
    <dbReference type="NCBI Taxonomy" id="1960309"/>
    <lineage>
        <taxon>Bacteria</taxon>
        <taxon>Bacillati</taxon>
        <taxon>Actinomycetota</taxon>
        <taxon>Actinomycetes</taxon>
        <taxon>Geodermatophilales</taxon>
        <taxon>Geodermatophilaceae</taxon>
        <taxon>Klenkia</taxon>
    </lineage>
</organism>
<evidence type="ECO:0000313" key="3">
    <source>
        <dbReference type="Proteomes" id="UP000198981"/>
    </source>
</evidence>
<evidence type="ECO:0000313" key="2">
    <source>
        <dbReference type="EMBL" id="SCX54503.1"/>
    </source>
</evidence>
<keyword evidence="1" id="KW-0472">Membrane</keyword>
<keyword evidence="3" id="KW-1185">Reference proteome</keyword>